<comment type="caution">
    <text evidence="1">The sequence shown here is derived from an EMBL/GenBank/DDBJ whole genome shotgun (WGS) entry which is preliminary data.</text>
</comment>
<dbReference type="EMBL" id="JAVFHQ010000037">
    <property type="protein sequence ID" value="KAK4542882.1"/>
    <property type="molecule type" value="Genomic_DNA"/>
</dbReference>
<gene>
    <name evidence="1" type="ORF">LTR36_006071</name>
</gene>
<reference evidence="1 2" key="1">
    <citation type="submission" date="2021-11" db="EMBL/GenBank/DDBJ databases">
        <title>Black yeast isolated from Biological Soil Crust.</title>
        <authorList>
            <person name="Kurbessoian T."/>
        </authorList>
    </citation>
    <scope>NUCLEOTIDE SEQUENCE [LARGE SCALE GENOMIC DNA]</scope>
    <source>
        <strain evidence="1 2">CCFEE 5522</strain>
    </source>
</reference>
<evidence type="ECO:0000313" key="1">
    <source>
        <dbReference type="EMBL" id="KAK4542882.1"/>
    </source>
</evidence>
<name>A0AAV9JCC9_9PEZI</name>
<organism evidence="1 2">
    <name type="scientific">Oleoguttula mirabilis</name>
    <dbReference type="NCBI Taxonomy" id="1507867"/>
    <lineage>
        <taxon>Eukaryota</taxon>
        <taxon>Fungi</taxon>
        <taxon>Dikarya</taxon>
        <taxon>Ascomycota</taxon>
        <taxon>Pezizomycotina</taxon>
        <taxon>Dothideomycetes</taxon>
        <taxon>Dothideomycetidae</taxon>
        <taxon>Mycosphaerellales</taxon>
        <taxon>Teratosphaeriaceae</taxon>
        <taxon>Oleoguttula</taxon>
    </lineage>
</organism>
<proteinExistence type="predicted"/>
<evidence type="ECO:0000313" key="2">
    <source>
        <dbReference type="Proteomes" id="UP001324427"/>
    </source>
</evidence>
<sequence length="61" mass="7012">MLAQARNDLYKAINEAVKIVMRMRQDNKVFDTVTVPAGTIRRWFSHPNKQLEMGAEGTMTM</sequence>
<keyword evidence="2" id="KW-1185">Reference proteome</keyword>
<dbReference type="Proteomes" id="UP001324427">
    <property type="component" value="Unassembled WGS sequence"/>
</dbReference>
<dbReference type="AlphaFoldDB" id="A0AAV9JCC9"/>
<protein>
    <submittedName>
        <fullName evidence="1">Uncharacterized protein</fullName>
    </submittedName>
</protein>
<accession>A0AAV9JCC9</accession>